<dbReference type="InterPro" id="IPR011005">
    <property type="entry name" value="Dihydropteroate_synth-like_sf"/>
</dbReference>
<sequence length="358" mass="39431">MMTSTRSQAGMKVSSALVKAYIALGSNMGDRLSMLEQSLDEMEARNIHVLRTSSLYETAPMYVTDQDVFLNGICEVETTLSPIELLDALQSIENEMGRVKLIDKGPRVIDLDIVLYDDIVYSDKRLDIPHKLMLEREFVLRPLCQLIPHEKPPIPDLSLSYQEILERLPISYPRPISMTPVSASYPTIKASDPARQTHVMAVLNVTPDSFSDGGLHSPKDLETLAEAVRDMIRSGATIIDVGGESTRPTSVPVGADEEIRRALVFAKTHKQNLTLLRNGQALRAFEGLSDIPWLVGTSRKSFIGKITGIENPVDRTWGTAASVTAAIQGGADIIRIHDVKEMVQVTTMADAIYRTSSA</sequence>
<keyword evidence="7" id="KW-0289">Folate biosynthesis</keyword>
<dbReference type="GO" id="GO:0046656">
    <property type="term" value="P:folic acid biosynthetic process"/>
    <property type="evidence" value="ECO:0007669"/>
    <property type="project" value="UniProtKB-KW"/>
</dbReference>
<dbReference type="Pfam" id="PF01288">
    <property type="entry name" value="HPPK"/>
    <property type="match status" value="1"/>
</dbReference>
<comment type="pathway">
    <text evidence="1">Cofactor biosynthesis; tetrahydrofolate biosynthesis; 2-amino-4-hydroxy-6-hydroxymethyl-7,8-dihydropteridine diphosphate from 7,8-dihydroneopterin triphosphate: step 4/4.</text>
</comment>
<dbReference type="PROSITE" id="PS00794">
    <property type="entry name" value="HPPK"/>
    <property type="match status" value="1"/>
</dbReference>
<dbReference type="UniPathway" id="UPA00077">
    <property type="reaction ID" value="UER00155"/>
</dbReference>
<evidence type="ECO:0000256" key="4">
    <source>
        <dbReference type="ARBA" id="ARBA00022741"/>
    </source>
</evidence>
<dbReference type="InterPro" id="IPR045031">
    <property type="entry name" value="DHP_synth-like"/>
</dbReference>
<evidence type="ECO:0000259" key="8">
    <source>
        <dbReference type="PROSITE" id="PS50972"/>
    </source>
</evidence>
<dbReference type="EC" id="2.7.6.3" evidence="2"/>
<comment type="caution">
    <text evidence="9">The sequence shown here is derived from an EMBL/GenBank/DDBJ whole genome shotgun (WGS) entry which is preliminary data.</text>
</comment>
<dbReference type="PROSITE" id="PS00793">
    <property type="entry name" value="DHPS_2"/>
    <property type="match status" value="1"/>
</dbReference>
<dbReference type="PANTHER" id="PTHR20941">
    <property type="entry name" value="FOLATE SYNTHESIS PROTEINS"/>
    <property type="match status" value="1"/>
</dbReference>
<evidence type="ECO:0000313" key="9">
    <source>
        <dbReference type="EMBL" id="KZZ89291.1"/>
    </source>
</evidence>
<dbReference type="SUPFAM" id="SSF51717">
    <property type="entry name" value="Dihydropteroate synthetase-like"/>
    <property type="match status" value="1"/>
</dbReference>
<dbReference type="CDD" id="cd00483">
    <property type="entry name" value="HPPK"/>
    <property type="match status" value="1"/>
</dbReference>
<dbReference type="PROSITE" id="PS50972">
    <property type="entry name" value="PTERIN_BINDING"/>
    <property type="match status" value="1"/>
</dbReference>
<keyword evidence="10" id="KW-1185">Reference proteome</keyword>
<accession>A0A167WUK3</accession>
<dbReference type="InterPro" id="IPR000550">
    <property type="entry name" value="Hppk"/>
</dbReference>
<feature type="domain" description="Pterin-binding" evidence="8">
    <location>
        <begin position="197"/>
        <end position="358"/>
    </location>
</feature>
<keyword evidence="5 9" id="KW-0418">Kinase</keyword>
<reference evidence="9 10" key="1">
    <citation type="journal article" date="2016" name="Genome Biol. Evol.">
        <title>Divergent and convergent evolution of fungal pathogenicity.</title>
        <authorList>
            <person name="Shang Y."/>
            <person name="Xiao G."/>
            <person name="Zheng P."/>
            <person name="Cen K."/>
            <person name="Zhan S."/>
            <person name="Wang C."/>
        </authorList>
    </citation>
    <scope>NUCLEOTIDE SEQUENCE [LARGE SCALE GENOMIC DNA]</scope>
    <source>
        <strain evidence="9 10">ARSEF 7405</strain>
    </source>
</reference>
<dbReference type="AlphaFoldDB" id="A0A167WUK3"/>
<keyword evidence="3" id="KW-0808">Transferase</keyword>
<evidence type="ECO:0000313" key="10">
    <source>
        <dbReference type="Proteomes" id="UP000242877"/>
    </source>
</evidence>
<dbReference type="EMBL" id="AZGZ01000021">
    <property type="protein sequence ID" value="KZZ89291.1"/>
    <property type="molecule type" value="Genomic_DNA"/>
</dbReference>
<name>A0A167WUK3_9EURO</name>
<dbReference type="Proteomes" id="UP000242877">
    <property type="component" value="Unassembled WGS sequence"/>
</dbReference>
<dbReference type="Pfam" id="PF00809">
    <property type="entry name" value="Pterin_bind"/>
    <property type="match status" value="2"/>
</dbReference>
<dbReference type="GO" id="GO:0046654">
    <property type="term" value="P:tetrahydrofolate biosynthetic process"/>
    <property type="evidence" value="ECO:0007669"/>
    <property type="project" value="UniProtKB-UniPathway"/>
</dbReference>
<dbReference type="GO" id="GO:0003848">
    <property type="term" value="F:2-amino-4-hydroxy-6-hydroxymethyldihydropteridine diphosphokinase activity"/>
    <property type="evidence" value="ECO:0007669"/>
    <property type="project" value="UniProtKB-EC"/>
</dbReference>
<dbReference type="InterPro" id="IPR000489">
    <property type="entry name" value="Pterin-binding_dom"/>
</dbReference>
<dbReference type="GO" id="GO:0016301">
    <property type="term" value="F:kinase activity"/>
    <property type="evidence" value="ECO:0007669"/>
    <property type="project" value="UniProtKB-KW"/>
</dbReference>
<keyword evidence="6" id="KW-0067">ATP-binding</keyword>
<dbReference type="NCBIfam" id="TIGR01498">
    <property type="entry name" value="folK"/>
    <property type="match status" value="1"/>
</dbReference>
<dbReference type="InterPro" id="IPR035907">
    <property type="entry name" value="Hppk_sf"/>
</dbReference>
<dbReference type="Gene3D" id="3.20.20.20">
    <property type="entry name" value="Dihydropteroate synthase-like"/>
    <property type="match status" value="2"/>
</dbReference>
<proteinExistence type="predicted"/>
<dbReference type="VEuPathDB" id="FungiDB:AAP_04438"/>
<evidence type="ECO:0000256" key="2">
    <source>
        <dbReference type="ARBA" id="ARBA00013253"/>
    </source>
</evidence>
<dbReference type="PANTHER" id="PTHR20941:SF1">
    <property type="entry name" value="FOLIC ACID SYNTHESIS PROTEIN FOL1"/>
    <property type="match status" value="1"/>
</dbReference>
<evidence type="ECO:0000256" key="3">
    <source>
        <dbReference type="ARBA" id="ARBA00022679"/>
    </source>
</evidence>
<keyword evidence="4" id="KW-0547">Nucleotide-binding</keyword>
<evidence type="ECO:0000256" key="5">
    <source>
        <dbReference type="ARBA" id="ARBA00022777"/>
    </source>
</evidence>
<dbReference type="GO" id="GO:0005740">
    <property type="term" value="C:mitochondrial envelope"/>
    <property type="evidence" value="ECO:0007669"/>
    <property type="project" value="TreeGrafter"/>
</dbReference>
<dbReference type="Gene3D" id="3.30.70.560">
    <property type="entry name" value="7,8-Dihydro-6-hydroxymethylpterin-pyrophosphokinase HPPK"/>
    <property type="match status" value="1"/>
</dbReference>
<gene>
    <name evidence="9" type="ORF">AAP_04438</name>
</gene>
<dbReference type="GO" id="GO:0005524">
    <property type="term" value="F:ATP binding"/>
    <property type="evidence" value="ECO:0007669"/>
    <property type="project" value="UniProtKB-KW"/>
</dbReference>
<organism evidence="9 10">
    <name type="scientific">Ascosphaera apis ARSEF 7405</name>
    <dbReference type="NCBI Taxonomy" id="392613"/>
    <lineage>
        <taxon>Eukaryota</taxon>
        <taxon>Fungi</taxon>
        <taxon>Dikarya</taxon>
        <taxon>Ascomycota</taxon>
        <taxon>Pezizomycotina</taxon>
        <taxon>Eurotiomycetes</taxon>
        <taxon>Eurotiomycetidae</taxon>
        <taxon>Onygenales</taxon>
        <taxon>Ascosphaeraceae</taxon>
        <taxon>Ascosphaera</taxon>
    </lineage>
</organism>
<evidence type="ECO:0000256" key="6">
    <source>
        <dbReference type="ARBA" id="ARBA00022840"/>
    </source>
</evidence>
<protein>
    <recommendedName>
        <fullName evidence="2">2-amino-4-hydroxy-6-hydroxymethyldihydropteridine diphosphokinase</fullName>
        <ecNumber evidence="2">2.7.6.3</ecNumber>
    </recommendedName>
</protein>
<evidence type="ECO:0000256" key="7">
    <source>
        <dbReference type="ARBA" id="ARBA00022909"/>
    </source>
</evidence>
<dbReference type="GO" id="GO:0004156">
    <property type="term" value="F:dihydropteroate synthase activity"/>
    <property type="evidence" value="ECO:0007669"/>
    <property type="project" value="TreeGrafter"/>
</dbReference>
<dbReference type="OrthoDB" id="615426at2759"/>
<dbReference type="PROSITE" id="PS00792">
    <property type="entry name" value="DHPS_1"/>
    <property type="match status" value="1"/>
</dbReference>
<evidence type="ECO:0000256" key="1">
    <source>
        <dbReference type="ARBA" id="ARBA00005051"/>
    </source>
</evidence>
<dbReference type="SUPFAM" id="SSF55083">
    <property type="entry name" value="6-hydroxymethyl-7,8-dihydropterin pyrophosphokinase, HPPK"/>
    <property type="match status" value="1"/>
</dbReference>